<name>A0A2A9F618_9PSEU</name>
<evidence type="ECO:0000256" key="4">
    <source>
        <dbReference type="ARBA" id="ARBA00023186"/>
    </source>
</evidence>
<keyword evidence="4" id="KW-0143">Chaperone</keyword>
<evidence type="ECO:0000313" key="5">
    <source>
        <dbReference type="EMBL" id="PFG46618.1"/>
    </source>
</evidence>
<evidence type="ECO:0000256" key="2">
    <source>
        <dbReference type="ARBA" id="ARBA00006411"/>
    </source>
</evidence>
<sequence length="259" mass="27783">MPTNVIEQPVRLFRPVFLVSWELAGLGALPVVVDPDQTYRTGEATAALRERALGVLARLGLADADGLLAPRYRATLAVLATARREAYAWSNCHYVGEHESGASLTADSGRDAIRLITDHEVIQLDPIRPAKVIESLVDALPTYPAARIRSLSVPKAHYDDAGHDFGADDPLAEISDQADELRLLMRAERAAIHQLYIAIRARTGERARSAPLSAIDLVGRGRVLSFVTGGPDGAPQVNLRPGHRARLAAALVAASGALE</sequence>
<organism evidence="5 6">
    <name type="scientific">Amycolatopsis sulphurea</name>
    <dbReference type="NCBI Taxonomy" id="76022"/>
    <lineage>
        <taxon>Bacteria</taxon>
        <taxon>Bacillati</taxon>
        <taxon>Actinomycetota</taxon>
        <taxon>Actinomycetes</taxon>
        <taxon>Pseudonocardiales</taxon>
        <taxon>Pseudonocardiaceae</taxon>
        <taxon>Amycolatopsis</taxon>
    </lineage>
</organism>
<keyword evidence="6" id="KW-1185">Reference proteome</keyword>
<dbReference type="InterPro" id="IPR025734">
    <property type="entry name" value="EspG"/>
</dbReference>
<comment type="subcellular location">
    <subcellularLocation>
        <location evidence="1">Cytoplasm</location>
    </subcellularLocation>
</comment>
<proteinExistence type="inferred from homology"/>
<comment type="caution">
    <text evidence="5">The sequence shown here is derived from an EMBL/GenBank/DDBJ whole genome shotgun (WGS) entry which is preliminary data.</text>
</comment>
<dbReference type="Pfam" id="PF14011">
    <property type="entry name" value="ESX-1_EspG"/>
    <property type="match status" value="1"/>
</dbReference>
<keyword evidence="3" id="KW-0963">Cytoplasm</keyword>
<gene>
    <name evidence="5" type="ORF">ATK36_1607</name>
</gene>
<dbReference type="RefSeq" id="WP_098510666.1">
    <property type="nucleotide sequence ID" value="NZ_JBIAKZ010000005.1"/>
</dbReference>
<evidence type="ECO:0000313" key="6">
    <source>
        <dbReference type="Proteomes" id="UP000243542"/>
    </source>
</evidence>
<protein>
    <submittedName>
        <fullName evidence="5">ESAT-6 protein secretion system EspG family protein</fullName>
    </submittedName>
</protein>
<evidence type="ECO:0000256" key="3">
    <source>
        <dbReference type="ARBA" id="ARBA00022490"/>
    </source>
</evidence>
<dbReference type="AlphaFoldDB" id="A0A2A9F618"/>
<dbReference type="EMBL" id="PDJK01000002">
    <property type="protein sequence ID" value="PFG46618.1"/>
    <property type="molecule type" value="Genomic_DNA"/>
</dbReference>
<reference evidence="5 6" key="1">
    <citation type="submission" date="2017-10" db="EMBL/GenBank/DDBJ databases">
        <title>Sequencing the genomes of 1000 actinobacteria strains.</title>
        <authorList>
            <person name="Klenk H.-P."/>
        </authorList>
    </citation>
    <scope>NUCLEOTIDE SEQUENCE [LARGE SCALE GENOMIC DNA]</scope>
    <source>
        <strain evidence="5 6">DSM 46092</strain>
    </source>
</reference>
<comment type="similarity">
    <text evidence="2">Belongs to the EspG family.</text>
</comment>
<evidence type="ECO:0000256" key="1">
    <source>
        <dbReference type="ARBA" id="ARBA00004496"/>
    </source>
</evidence>
<accession>A0A2A9F618</accession>
<dbReference type="Proteomes" id="UP000243542">
    <property type="component" value="Unassembled WGS sequence"/>
</dbReference>